<dbReference type="InterPro" id="IPR022742">
    <property type="entry name" value="Hydrolase_4"/>
</dbReference>
<comment type="caution">
    <text evidence="2">The sequence shown here is derived from an EMBL/GenBank/DDBJ whole genome shotgun (WGS) entry which is preliminary data.</text>
</comment>
<evidence type="ECO:0000313" key="2">
    <source>
        <dbReference type="EMBL" id="TMW66124.1"/>
    </source>
</evidence>
<dbReference type="AlphaFoldDB" id="A0A8K1CN32"/>
<dbReference type="SUPFAM" id="SSF53474">
    <property type="entry name" value="alpha/beta-Hydrolases"/>
    <property type="match status" value="1"/>
</dbReference>
<keyword evidence="3" id="KW-1185">Reference proteome</keyword>
<evidence type="ECO:0000313" key="3">
    <source>
        <dbReference type="Proteomes" id="UP000794436"/>
    </source>
</evidence>
<reference evidence="2" key="1">
    <citation type="submission" date="2019-03" db="EMBL/GenBank/DDBJ databases">
        <title>Long read genome sequence of the mycoparasitic Pythium oligandrum ATCC 38472 isolated from sugarbeet rhizosphere.</title>
        <authorList>
            <person name="Gaulin E."/>
        </authorList>
    </citation>
    <scope>NUCLEOTIDE SEQUENCE</scope>
    <source>
        <strain evidence="2">ATCC 38472_TT</strain>
    </source>
</reference>
<dbReference type="Proteomes" id="UP000794436">
    <property type="component" value="Unassembled WGS sequence"/>
</dbReference>
<dbReference type="Gene3D" id="3.40.50.1820">
    <property type="entry name" value="alpha/beta hydrolase"/>
    <property type="match status" value="1"/>
</dbReference>
<evidence type="ECO:0000259" key="1">
    <source>
        <dbReference type="Pfam" id="PF12146"/>
    </source>
</evidence>
<feature type="domain" description="Serine aminopeptidase S33" evidence="1">
    <location>
        <begin position="41"/>
        <end position="100"/>
    </location>
</feature>
<protein>
    <recommendedName>
        <fullName evidence="1">Serine aminopeptidase S33 domain-containing protein</fullName>
    </recommendedName>
</protein>
<organism evidence="2 3">
    <name type="scientific">Pythium oligandrum</name>
    <name type="common">Mycoparasitic fungus</name>
    <dbReference type="NCBI Taxonomy" id="41045"/>
    <lineage>
        <taxon>Eukaryota</taxon>
        <taxon>Sar</taxon>
        <taxon>Stramenopiles</taxon>
        <taxon>Oomycota</taxon>
        <taxon>Peronosporomycetes</taxon>
        <taxon>Pythiales</taxon>
        <taxon>Pythiaceae</taxon>
        <taxon>Pythium</taxon>
    </lineage>
</organism>
<dbReference type="OrthoDB" id="94039at2759"/>
<proteinExistence type="predicted"/>
<accession>A0A8K1CN32</accession>
<name>A0A8K1CN32_PYTOL</name>
<sequence length="274" mass="30893">MASFDFHYHGKRRDVSEPATLNLENPAAPKITHPAQNWTKTSIEEVQKQVRVLRDRNPNAPVFGIGHSMGGAALWMAEVANPGTFDGLILFEPACNMHELPNSEMIIPVYVSFILSGQYRWDSYEEAETYFRSTKAYARWHPEALAAFIQGAVVKNEPPDYLFGIQSAYTLACHPHIEAAHYMGQPCFLSMEEMGRVRCQVVLQYGSRTQMFPLKASQKLAHTYPLLYRVDMPLPKATHMMITEDPDTAAERIMSTLHQFPAFGSSTESAVPRL</sequence>
<dbReference type="Pfam" id="PF12146">
    <property type="entry name" value="Hydrolase_4"/>
    <property type="match status" value="1"/>
</dbReference>
<dbReference type="EMBL" id="SPLM01000036">
    <property type="protein sequence ID" value="TMW66124.1"/>
    <property type="molecule type" value="Genomic_DNA"/>
</dbReference>
<gene>
    <name evidence="2" type="ORF">Poli38472_003889</name>
</gene>
<dbReference type="InterPro" id="IPR029058">
    <property type="entry name" value="AB_hydrolase_fold"/>
</dbReference>